<organism evidence="7 8">
    <name type="scientific">Dorea formicigenerans</name>
    <dbReference type="NCBI Taxonomy" id="39486"/>
    <lineage>
        <taxon>Bacteria</taxon>
        <taxon>Bacillati</taxon>
        <taxon>Bacillota</taxon>
        <taxon>Clostridia</taxon>
        <taxon>Lachnospirales</taxon>
        <taxon>Lachnospiraceae</taxon>
        <taxon>Dorea</taxon>
    </lineage>
</organism>
<gene>
    <name evidence="7" type="ORF">DW885_11625</name>
</gene>
<dbReference type="GO" id="GO:0022857">
    <property type="term" value="F:transmembrane transporter activity"/>
    <property type="evidence" value="ECO:0007669"/>
    <property type="project" value="InterPro"/>
</dbReference>
<dbReference type="Pfam" id="PF02653">
    <property type="entry name" value="BPD_transp_2"/>
    <property type="match status" value="1"/>
</dbReference>
<dbReference type="GO" id="GO:0005886">
    <property type="term" value="C:plasma membrane"/>
    <property type="evidence" value="ECO:0007669"/>
    <property type="project" value="UniProtKB-SubCell"/>
</dbReference>
<feature type="transmembrane region" description="Helical" evidence="6">
    <location>
        <begin position="56"/>
        <end position="89"/>
    </location>
</feature>
<dbReference type="AlphaFoldDB" id="A0A413VV28"/>
<sequence length="324" mass="33861">MSKEKEKTNIVKRILGSPVSVPYIALILVFIISTIASPDIFPTYSNIMNILRQASIVGVVSIGMTIVLLVGGIDLSVTSVMAITACLLADMMEKGVNAGKTGIMLGPVILVLLLGSLIGLINGVVVVTRRLEAFIVTLAMNMIVKGIVMVYTKGAPGGKVTAFWENFGSGFVFGIPCAVILYAIMMAIFIIVLHKTVYGRHIYAIGSNAEAARLTGIKVKSNKILAYVICGFTAALGGIMLMARVRVGEPNGSTGYDMDALAAAVIGGTSMSGGVGTLAGTLAGVIIMAMVNNILNLVGADPNLQSLIKGVIILVAVVFQKQQK</sequence>
<keyword evidence="5 6" id="KW-0472">Membrane</keyword>
<proteinExistence type="predicted"/>
<evidence type="ECO:0000256" key="4">
    <source>
        <dbReference type="ARBA" id="ARBA00022989"/>
    </source>
</evidence>
<name>A0A413VV28_9FIRM</name>
<evidence type="ECO:0000256" key="3">
    <source>
        <dbReference type="ARBA" id="ARBA00022692"/>
    </source>
</evidence>
<dbReference type="EMBL" id="QSGQ01000008">
    <property type="protein sequence ID" value="RHB37413.1"/>
    <property type="molecule type" value="Genomic_DNA"/>
</dbReference>
<evidence type="ECO:0000313" key="8">
    <source>
        <dbReference type="Proteomes" id="UP000284883"/>
    </source>
</evidence>
<keyword evidence="4 6" id="KW-1133">Transmembrane helix</keyword>
<evidence type="ECO:0000313" key="7">
    <source>
        <dbReference type="EMBL" id="RHB37413.1"/>
    </source>
</evidence>
<dbReference type="CDD" id="cd06579">
    <property type="entry name" value="TM_PBP1_transp_AraH_like"/>
    <property type="match status" value="1"/>
</dbReference>
<reference evidence="7 8" key="1">
    <citation type="submission" date="2018-08" db="EMBL/GenBank/DDBJ databases">
        <title>A genome reference for cultivated species of the human gut microbiota.</title>
        <authorList>
            <person name="Zou Y."/>
            <person name="Xue W."/>
            <person name="Luo G."/>
        </authorList>
    </citation>
    <scope>NUCLEOTIDE SEQUENCE [LARGE SCALE GENOMIC DNA]</scope>
    <source>
        <strain evidence="7 8">AM40-15AC</strain>
    </source>
</reference>
<dbReference type="PANTHER" id="PTHR32196">
    <property type="entry name" value="ABC TRANSPORTER PERMEASE PROTEIN YPHD-RELATED-RELATED"/>
    <property type="match status" value="1"/>
</dbReference>
<keyword evidence="2" id="KW-1003">Cell membrane</keyword>
<evidence type="ECO:0000256" key="2">
    <source>
        <dbReference type="ARBA" id="ARBA00022475"/>
    </source>
</evidence>
<comment type="caution">
    <text evidence="7">The sequence shown here is derived from an EMBL/GenBank/DDBJ whole genome shotgun (WGS) entry which is preliminary data.</text>
</comment>
<feature type="transmembrane region" description="Helical" evidence="6">
    <location>
        <begin position="224"/>
        <end position="243"/>
    </location>
</feature>
<feature type="transmembrane region" description="Helical" evidence="6">
    <location>
        <begin position="171"/>
        <end position="193"/>
    </location>
</feature>
<evidence type="ECO:0000256" key="6">
    <source>
        <dbReference type="SAM" id="Phobius"/>
    </source>
</evidence>
<accession>A0A413VV28</accession>
<keyword evidence="3 6" id="KW-0812">Transmembrane</keyword>
<protein>
    <submittedName>
        <fullName evidence="7">ABC transporter permease</fullName>
    </submittedName>
</protein>
<dbReference type="Proteomes" id="UP000284883">
    <property type="component" value="Unassembled WGS sequence"/>
</dbReference>
<evidence type="ECO:0000256" key="5">
    <source>
        <dbReference type="ARBA" id="ARBA00023136"/>
    </source>
</evidence>
<comment type="subcellular location">
    <subcellularLocation>
        <location evidence="1">Cell membrane</location>
        <topology evidence="1">Multi-pass membrane protein</topology>
    </subcellularLocation>
</comment>
<feature type="transmembrane region" description="Helical" evidence="6">
    <location>
        <begin position="21"/>
        <end position="44"/>
    </location>
</feature>
<evidence type="ECO:0000256" key="1">
    <source>
        <dbReference type="ARBA" id="ARBA00004651"/>
    </source>
</evidence>
<feature type="transmembrane region" description="Helical" evidence="6">
    <location>
        <begin position="133"/>
        <end position="151"/>
    </location>
</feature>
<dbReference type="RefSeq" id="WP_118001382.1">
    <property type="nucleotide sequence ID" value="NZ_QSGQ01000008.1"/>
</dbReference>
<feature type="transmembrane region" description="Helical" evidence="6">
    <location>
        <begin position="101"/>
        <end position="121"/>
    </location>
</feature>
<feature type="transmembrane region" description="Helical" evidence="6">
    <location>
        <begin position="264"/>
        <end position="291"/>
    </location>
</feature>
<dbReference type="InterPro" id="IPR001851">
    <property type="entry name" value="ABC_transp_permease"/>
</dbReference>